<feature type="domain" description="Amine oxidase" evidence="7">
    <location>
        <begin position="14"/>
        <end position="76"/>
    </location>
</feature>
<dbReference type="SUPFAM" id="SSF51905">
    <property type="entry name" value="FAD/NAD(P)-binding domain"/>
    <property type="match status" value="1"/>
</dbReference>
<dbReference type="Proteomes" id="UP000428330">
    <property type="component" value="Chromosome"/>
</dbReference>
<evidence type="ECO:0000256" key="5">
    <source>
        <dbReference type="ARBA" id="ARBA00023070"/>
    </source>
</evidence>
<evidence type="ECO:0000259" key="7">
    <source>
        <dbReference type="Pfam" id="PF01593"/>
    </source>
</evidence>
<dbReference type="EMBL" id="CP034348">
    <property type="protein sequence ID" value="QGX97979.1"/>
    <property type="molecule type" value="Genomic_DNA"/>
</dbReference>
<evidence type="ECO:0000256" key="4">
    <source>
        <dbReference type="ARBA" id="ARBA00017871"/>
    </source>
</evidence>
<protein>
    <recommendedName>
        <fullName evidence="4">Tryptophan 2-monooxygenase</fullName>
        <ecNumber evidence="3">1.13.12.3</ecNumber>
    </recommendedName>
</protein>
<comment type="pathway">
    <text evidence="1">Plant hormone metabolism; auxin biosynthesis.</text>
</comment>
<evidence type="ECO:0000313" key="9">
    <source>
        <dbReference type="Proteomes" id="UP000428330"/>
    </source>
</evidence>
<comment type="catalytic activity">
    <reaction evidence="6">
        <text>L-tryptophan + O2 = indole-3-acetamide + CO2 + H2O</text>
        <dbReference type="Rhea" id="RHEA:16165"/>
        <dbReference type="ChEBI" id="CHEBI:15377"/>
        <dbReference type="ChEBI" id="CHEBI:15379"/>
        <dbReference type="ChEBI" id="CHEBI:16031"/>
        <dbReference type="ChEBI" id="CHEBI:16526"/>
        <dbReference type="ChEBI" id="CHEBI:57912"/>
        <dbReference type="EC" id="1.13.12.3"/>
    </reaction>
</comment>
<comment type="similarity">
    <text evidence="2">Belongs to the tryptophan 2-monooxygenase family.</text>
</comment>
<dbReference type="KEGG" id="rom:EI983_06690"/>
<dbReference type="InterPro" id="IPR036188">
    <property type="entry name" value="FAD/NAD-bd_sf"/>
</dbReference>
<organism evidence="8 9">
    <name type="scientific">Roseovarius faecimaris</name>
    <dbReference type="NCBI Taxonomy" id="2494550"/>
    <lineage>
        <taxon>Bacteria</taxon>
        <taxon>Pseudomonadati</taxon>
        <taxon>Pseudomonadota</taxon>
        <taxon>Alphaproteobacteria</taxon>
        <taxon>Rhodobacterales</taxon>
        <taxon>Roseobacteraceae</taxon>
        <taxon>Roseovarius</taxon>
    </lineage>
</organism>
<dbReference type="PANTHER" id="PTHR10742">
    <property type="entry name" value="FLAVIN MONOAMINE OXIDASE"/>
    <property type="match status" value="1"/>
</dbReference>
<dbReference type="GO" id="GO:0009851">
    <property type="term" value="P:auxin biosynthetic process"/>
    <property type="evidence" value="ECO:0007669"/>
    <property type="project" value="UniProtKB-KW"/>
</dbReference>
<evidence type="ECO:0000256" key="3">
    <source>
        <dbReference type="ARBA" id="ARBA00012535"/>
    </source>
</evidence>
<evidence type="ECO:0000256" key="2">
    <source>
        <dbReference type="ARBA" id="ARBA00005833"/>
    </source>
</evidence>
<dbReference type="OrthoDB" id="9790035at2"/>
<evidence type="ECO:0000256" key="6">
    <source>
        <dbReference type="ARBA" id="ARBA00047321"/>
    </source>
</evidence>
<sequence>MQDVDVVIIGAGAAGLAAAKTLRAAGKSFRLIEARDRIGGRAWTTDTDFGVPFDIGCAWLHAADRNPFYPEAQAAGWTLYHHDAGLDHLWFGTTRASDADMARLAVADEALREAIEAHADPDDRLSDLIGNCHFLRANATYAGPMDFARDADEISIADYQSAECLDPNYFTLEGFGALIHRWGADVPVTLNCPARLLRWDGPGVAVETDQGTIRAHAAIVTIPTGALAFDALRFAPELPLSHRAAIFDLPMGLLTKIPLQVTGTRFDLNPFDDLLIEGLAKHDLYFLCFPFDLDLMVGFVGGDFAWELEAAGEEAGVDYVTGKLVSIFGSDTRKHVRKGMMTNWAGDRWARGAYAAARPGKADARSTLAEPVADRIWFAGEALGGGLKQTAAGARISGETMGKAVAAHLG</sequence>
<feature type="domain" description="Amine oxidase" evidence="7">
    <location>
        <begin position="95"/>
        <end position="400"/>
    </location>
</feature>
<dbReference type="SUPFAM" id="SSF54373">
    <property type="entry name" value="FAD-linked reductases, C-terminal domain"/>
    <property type="match status" value="1"/>
</dbReference>
<dbReference type="GO" id="GO:0050361">
    <property type="term" value="F:tryptophan 2-monooxygenase activity"/>
    <property type="evidence" value="ECO:0007669"/>
    <property type="project" value="UniProtKB-EC"/>
</dbReference>
<dbReference type="InterPro" id="IPR002937">
    <property type="entry name" value="Amino_oxidase"/>
</dbReference>
<accession>A0A6I6ILX8</accession>
<name>A0A6I6ILX8_9RHOB</name>
<evidence type="ECO:0000256" key="1">
    <source>
        <dbReference type="ARBA" id="ARBA00004814"/>
    </source>
</evidence>
<dbReference type="Gene3D" id="3.50.50.60">
    <property type="entry name" value="FAD/NAD(P)-binding domain"/>
    <property type="match status" value="1"/>
</dbReference>
<dbReference type="Pfam" id="PF01593">
    <property type="entry name" value="Amino_oxidase"/>
    <property type="match status" value="2"/>
</dbReference>
<reference evidence="9" key="1">
    <citation type="submission" date="2018-12" db="EMBL/GenBank/DDBJ databases">
        <title>Complete genome sequence of Roseovarius sp. MME-070.</title>
        <authorList>
            <person name="Nam Y.-D."/>
            <person name="Kang J."/>
            <person name="Chung W.-H."/>
            <person name="Park Y.S."/>
        </authorList>
    </citation>
    <scope>NUCLEOTIDE SEQUENCE [LARGE SCALE GENOMIC DNA]</scope>
    <source>
        <strain evidence="9">MME-070</strain>
    </source>
</reference>
<keyword evidence="5" id="KW-0073">Auxin biosynthesis</keyword>
<proteinExistence type="inferred from homology"/>
<dbReference type="RefSeq" id="WP_157706611.1">
    <property type="nucleotide sequence ID" value="NZ_CP034348.1"/>
</dbReference>
<keyword evidence="9" id="KW-1185">Reference proteome</keyword>
<dbReference type="AlphaFoldDB" id="A0A6I6ILX8"/>
<dbReference type="InterPro" id="IPR050281">
    <property type="entry name" value="Flavin_monoamine_oxidase"/>
</dbReference>
<evidence type="ECO:0000313" key="8">
    <source>
        <dbReference type="EMBL" id="QGX97979.1"/>
    </source>
</evidence>
<gene>
    <name evidence="8" type="ORF">EI983_06690</name>
</gene>
<dbReference type="PANTHER" id="PTHR10742:SF410">
    <property type="entry name" value="LYSINE-SPECIFIC HISTONE DEMETHYLASE 2"/>
    <property type="match status" value="1"/>
</dbReference>
<dbReference type="EC" id="1.13.12.3" evidence="3"/>